<dbReference type="SUPFAM" id="SSF63817">
    <property type="entry name" value="Sortase"/>
    <property type="match status" value="1"/>
</dbReference>
<dbReference type="Pfam" id="PF04203">
    <property type="entry name" value="Sortase"/>
    <property type="match status" value="1"/>
</dbReference>
<dbReference type="Gene3D" id="2.40.260.10">
    <property type="entry name" value="Sortase"/>
    <property type="match status" value="1"/>
</dbReference>
<dbReference type="InterPro" id="IPR005754">
    <property type="entry name" value="Sortase"/>
</dbReference>
<evidence type="ECO:0000313" key="3">
    <source>
        <dbReference type="EMBL" id="CAB4995965.1"/>
    </source>
</evidence>
<dbReference type="EMBL" id="CAFBON010000153">
    <property type="protein sequence ID" value="CAB4995965.1"/>
    <property type="molecule type" value="Genomic_DNA"/>
</dbReference>
<dbReference type="PROSITE" id="PS51318">
    <property type="entry name" value="TAT"/>
    <property type="match status" value="1"/>
</dbReference>
<evidence type="ECO:0000313" key="2">
    <source>
        <dbReference type="EMBL" id="CAB4793566.1"/>
    </source>
</evidence>
<dbReference type="CDD" id="cd05830">
    <property type="entry name" value="Sortase_E"/>
    <property type="match status" value="1"/>
</dbReference>
<dbReference type="EMBL" id="CAFAAJ010000020">
    <property type="protein sequence ID" value="CAB4793566.1"/>
    <property type="molecule type" value="Genomic_DNA"/>
</dbReference>
<proteinExistence type="predicted"/>
<reference evidence="2" key="1">
    <citation type="submission" date="2020-05" db="EMBL/GenBank/DDBJ databases">
        <authorList>
            <person name="Chiriac C."/>
            <person name="Salcher M."/>
            <person name="Ghai R."/>
            <person name="Kavagutti S V."/>
        </authorList>
    </citation>
    <scope>NUCLEOTIDE SEQUENCE</scope>
</reference>
<protein>
    <submittedName>
        <fullName evidence="2">Unannotated protein</fullName>
    </submittedName>
</protein>
<dbReference type="InterPro" id="IPR042003">
    <property type="entry name" value="Sortase_E"/>
</dbReference>
<gene>
    <name evidence="2" type="ORF">UFOPK3001_00469</name>
    <name evidence="3" type="ORF">UFOPK3954_01462</name>
</gene>
<sequence>MVQILSRRQVLKSAMAVAAAGGLAVAVGGQAAEAVAPTAFGTIHIRRLWGTKRVRQRIVGTRRYRTVTLPKTKGLYAGTEKTVLDRGGLCHWTGSAEPFAVGNCVLLGHRTSAGGPLRYSHRLKVGDPMVLTVGGTALTYRVTEKPKVISASDVAAVYLWGDSSRPGLTLVSCTKLNKLPTSTKYRLLIRAKAAAV</sequence>
<keyword evidence="1" id="KW-0378">Hydrolase</keyword>
<name>A0A6J6XEH8_9ZZZZ</name>
<dbReference type="GO" id="GO:0016787">
    <property type="term" value="F:hydrolase activity"/>
    <property type="evidence" value="ECO:0007669"/>
    <property type="project" value="UniProtKB-KW"/>
</dbReference>
<evidence type="ECO:0000256" key="1">
    <source>
        <dbReference type="ARBA" id="ARBA00022801"/>
    </source>
</evidence>
<dbReference type="InterPro" id="IPR023365">
    <property type="entry name" value="Sortase_dom-sf"/>
</dbReference>
<dbReference type="InterPro" id="IPR006311">
    <property type="entry name" value="TAT_signal"/>
</dbReference>
<dbReference type="AlphaFoldDB" id="A0A6J6XEH8"/>
<organism evidence="2">
    <name type="scientific">freshwater metagenome</name>
    <dbReference type="NCBI Taxonomy" id="449393"/>
    <lineage>
        <taxon>unclassified sequences</taxon>
        <taxon>metagenomes</taxon>
        <taxon>ecological metagenomes</taxon>
    </lineage>
</organism>
<accession>A0A6J6XEH8</accession>